<dbReference type="OrthoDB" id="9799175at2"/>
<organism evidence="5">
    <name type="scientific">Flexilinea flocculi</name>
    <dbReference type="NCBI Taxonomy" id="1678840"/>
    <lineage>
        <taxon>Bacteria</taxon>
        <taxon>Bacillati</taxon>
        <taxon>Chloroflexota</taxon>
        <taxon>Anaerolineae</taxon>
        <taxon>Anaerolineales</taxon>
        <taxon>Anaerolineaceae</taxon>
        <taxon>Flexilinea</taxon>
    </lineage>
</organism>
<dbReference type="InterPro" id="IPR036388">
    <property type="entry name" value="WH-like_DNA-bd_sf"/>
</dbReference>
<dbReference type="Pfam" id="PF01022">
    <property type="entry name" value="HTH_5"/>
    <property type="match status" value="1"/>
</dbReference>
<dbReference type="Proteomes" id="UP000053370">
    <property type="component" value="Unassembled WGS sequence"/>
</dbReference>
<protein>
    <submittedName>
        <fullName evidence="5">DNA-binding transcriptional regulator, ArsR family</fullName>
    </submittedName>
</protein>
<dbReference type="RefSeq" id="WP_062282114.1">
    <property type="nucleotide sequence ID" value="NZ_DF968181.1"/>
</dbReference>
<keyword evidence="3" id="KW-0804">Transcription</keyword>
<dbReference type="InterPro" id="IPR036390">
    <property type="entry name" value="WH_DNA-bd_sf"/>
</dbReference>
<dbReference type="STRING" id="1678840.ATC1_131244"/>
<evidence type="ECO:0000256" key="1">
    <source>
        <dbReference type="ARBA" id="ARBA00023015"/>
    </source>
</evidence>
<reference evidence="5" key="1">
    <citation type="journal article" date="2015" name="Genome Announc.">
        <title>Draft Genome Sequence of Anaerolineae Strain TC1, a Novel Isolate from a Methanogenic Wastewater Treatment System.</title>
        <authorList>
            <person name="Matsuura N."/>
            <person name="Tourlousse D.M."/>
            <person name="Sun L."/>
            <person name="Toyonaga M."/>
            <person name="Kuroda K."/>
            <person name="Ohashi A."/>
            <person name="Cruz R."/>
            <person name="Yamaguchi T."/>
            <person name="Sekiguchi Y."/>
        </authorList>
    </citation>
    <scope>NUCLEOTIDE SEQUENCE [LARGE SCALE GENOMIC DNA]</scope>
    <source>
        <strain evidence="5">TC1</strain>
    </source>
</reference>
<proteinExistence type="predicted"/>
<dbReference type="CDD" id="cd00090">
    <property type="entry name" value="HTH_ARSR"/>
    <property type="match status" value="1"/>
</dbReference>
<evidence type="ECO:0000313" key="5">
    <source>
        <dbReference type="EMBL" id="GAP41259.1"/>
    </source>
</evidence>
<dbReference type="PANTHER" id="PTHR33154:SF33">
    <property type="entry name" value="TRANSCRIPTIONAL REPRESSOR SDPR"/>
    <property type="match status" value="1"/>
</dbReference>
<dbReference type="SUPFAM" id="SSF46785">
    <property type="entry name" value="Winged helix' DNA-binding domain"/>
    <property type="match status" value="1"/>
</dbReference>
<dbReference type="NCBIfam" id="NF033788">
    <property type="entry name" value="HTH_metalloreg"/>
    <property type="match status" value="1"/>
</dbReference>
<dbReference type="PATRIC" id="fig|1678840.3.peg.2689"/>
<sequence>MNDVWDALTDPTRREILMMLKKNDMNAGEIAEKFDISKPSISHHLNILRNAGLVRSEKHGQNVIYTISTSVLEDVMNILAVLIEKRK</sequence>
<keyword evidence="6" id="KW-1185">Reference proteome</keyword>
<dbReference type="SMART" id="SM00418">
    <property type="entry name" value="HTH_ARSR"/>
    <property type="match status" value="1"/>
</dbReference>
<evidence type="ECO:0000313" key="6">
    <source>
        <dbReference type="Proteomes" id="UP000053370"/>
    </source>
</evidence>
<feature type="domain" description="HTH arsR-type" evidence="4">
    <location>
        <begin position="1"/>
        <end position="87"/>
    </location>
</feature>
<keyword evidence="2 5" id="KW-0238">DNA-binding</keyword>
<accession>A0A0S7BS42</accession>
<dbReference type="Gene3D" id="1.10.10.10">
    <property type="entry name" value="Winged helix-like DNA-binding domain superfamily/Winged helix DNA-binding domain"/>
    <property type="match status" value="1"/>
</dbReference>
<dbReference type="InterPro" id="IPR051081">
    <property type="entry name" value="HTH_MetalResp_TranReg"/>
</dbReference>
<dbReference type="InterPro" id="IPR011991">
    <property type="entry name" value="ArsR-like_HTH"/>
</dbReference>
<evidence type="ECO:0000259" key="4">
    <source>
        <dbReference type="PROSITE" id="PS50987"/>
    </source>
</evidence>
<dbReference type="EMBL" id="DF968181">
    <property type="protein sequence ID" value="GAP41259.1"/>
    <property type="molecule type" value="Genomic_DNA"/>
</dbReference>
<dbReference type="NCBIfam" id="NF033789">
    <property type="entry name" value="repress_SdpR"/>
    <property type="match status" value="1"/>
</dbReference>
<dbReference type="GO" id="GO:0003677">
    <property type="term" value="F:DNA binding"/>
    <property type="evidence" value="ECO:0007669"/>
    <property type="project" value="UniProtKB-KW"/>
</dbReference>
<dbReference type="PANTHER" id="PTHR33154">
    <property type="entry name" value="TRANSCRIPTIONAL REGULATOR, ARSR FAMILY"/>
    <property type="match status" value="1"/>
</dbReference>
<dbReference type="PROSITE" id="PS50987">
    <property type="entry name" value="HTH_ARSR_2"/>
    <property type="match status" value="1"/>
</dbReference>
<evidence type="ECO:0000256" key="2">
    <source>
        <dbReference type="ARBA" id="ARBA00023125"/>
    </source>
</evidence>
<evidence type="ECO:0000256" key="3">
    <source>
        <dbReference type="ARBA" id="ARBA00023163"/>
    </source>
</evidence>
<dbReference type="AlphaFoldDB" id="A0A0S7BS42"/>
<keyword evidence="1" id="KW-0805">Transcription regulation</keyword>
<dbReference type="GO" id="GO:0003700">
    <property type="term" value="F:DNA-binding transcription factor activity"/>
    <property type="evidence" value="ECO:0007669"/>
    <property type="project" value="InterPro"/>
</dbReference>
<name>A0A0S7BS42_9CHLR</name>
<dbReference type="PRINTS" id="PR00778">
    <property type="entry name" value="HTHARSR"/>
</dbReference>
<dbReference type="InterPro" id="IPR047796">
    <property type="entry name" value="SdpR-like_repress"/>
</dbReference>
<gene>
    <name evidence="5" type="ORF">ATC1_131244</name>
</gene>
<dbReference type="InterPro" id="IPR001845">
    <property type="entry name" value="HTH_ArsR_DNA-bd_dom"/>
</dbReference>